<sequence>MKIVKVPGTLWKAPAYKTTDTQGEAQQKGYSVEQGDLNEGNLNIIVRGKILKGFQPIDVPNPILSNTKVSGKSKLRGGWQPPWTYDTEAGVYRNIRDLILHGRIEEAEAALAALPIKTAQWYYLNGIALWEKGLYTEGYNNIQQAVNMAPENREYREALHCILQVYHPLLVLRFCKRVFKKALPLMYIILIFLCIAWLISYII</sequence>
<feature type="transmembrane region" description="Helical" evidence="1">
    <location>
        <begin position="182"/>
        <end position="202"/>
    </location>
</feature>
<protein>
    <recommendedName>
        <fullName evidence="4">Tetratricopeptide repeat-containing protein</fullName>
    </recommendedName>
</protein>
<dbReference type="Proteomes" id="UP000198577">
    <property type="component" value="Unassembled WGS sequence"/>
</dbReference>
<evidence type="ECO:0000313" key="3">
    <source>
        <dbReference type="Proteomes" id="UP000198577"/>
    </source>
</evidence>
<keyword evidence="1" id="KW-0812">Transmembrane</keyword>
<evidence type="ECO:0008006" key="4">
    <source>
        <dbReference type="Google" id="ProtNLM"/>
    </source>
</evidence>
<proteinExistence type="predicted"/>
<dbReference type="RefSeq" id="WP_092282182.1">
    <property type="nucleotide sequence ID" value="NZ_FOXR01000008.1"/>
</dbReference>
<dbReference type="AlphaFoldDB" id="A0A1I5URP4"/>
<name>A0A1I5URP4_9FIRM</name>
<dbReference type="STRING" id="937334.SAMN05444406_10837"/>
<evidence type="ECO:0000256" key="1">
    <source>
        <dbReference type="SAM" id="Phobius"/>
    </source>
</evidence>
<evidence type="ECO:0000313" key="2">
    <source>
        <dbReference type="EMBL" id="SFP97870.1"/>
    </source>
</evidence>
<keyword evidence="3" id="KW-1185">Reference proteome</keyword>
<keyword evidence="1" id="KW-0472">Membrane</keyword>
<reference evidence="2 3" key="1">
    <citation type="submission" date="2016-10" db="EMBL/GenBank/DDBJ databases">
        <authorList>
            <person name="de Groot N.N."/>
        </authorList>
    </citation>
    <scope>NUCLEOTIDE SEQUENCE [LARGE SCALE GENOMIC DNA]</scope>
    <source>
        <strain evidence="2 3">DSM 20678</strain>
    </source>
</reference>
<dbReference type="OrthoDB" id="9779889at2"/>
<dbReference type="EMBL" id="FOXR01000008">
    <property type="protein sequence ID" value="SFP97870.1"/>
    <property type="molecule type" value="Genomic_DNA"/>
</dbReference>
<organism evidence="2 3">
    <name type="scientific">Caldicoprobacter faecalis</name>
    <dbReference type="NCBI Taxonomy" id="937334"/>
    <lineage>
        <taxon>Bacteria</taxon>
        <taxon>Bacillati</taxon>
        <taxon>Bacillota</taxon>
        <taxon>Clostridia</taxon>
        <taxon>Caldicoprobacterales</taxon>
        <taxon>Caldicoprobacteraceae</taxon>
        <taxon>Caldicoprobacter</taxon>
    </lineage>
</organism>
<gene>
    <name evidence="2" type="ORF">SAMN05444406_10837</name>
</gene>
<keyword evidence="1" id="KW-1133">Transmembrane helix</keyword>
<accession>A0A1I5URP4</accession>